<evidence type="ECO:0000313" key="1">
    <source>
        <dbReference type="EMBL" id="KRZ30375.1"/>
    </source>
</evidence>
<dbReference type="EMBL" id="JYDS01000035">
    <property type="protein sequence ID" value="KRZ30375.1"/>
    <property type="molecule type" value="Genomic_DNA"/>
</dbReference>
<dbReference type="Proteomes" id="UP000054805">
    <property type="component" value="Unassembled WGS sequence"/>
</dbReference>
<gene>
    <name evidence="1" type="ORF">T4B_3277</name>
</gene>
<protein>
    <submittedName>
        <fullName evidence="1">Uncharacterized protein</fullName>
    </submittedName>
</protein>
<proteinExistence type="predicted"/>
<organism evidence="1 2">
    <name type="scientific">Trichinella pseudospiralis</name>
    <name type="common">Parasitic roundworm</name>
    <dbReference type="NCBI Taxonomy" id="6337"/>
    <lineage>
        <taxon>Eukaryota</taxon>
        <taxon>Metazoa</taxon>
        <taxon>Ecdysozoa</taxon>
        <taxon>Nematoda</taxon>
        <taxon>Enoplea</taxon>
        <taxon>Dorylaimia</taxon>
        <taxon>Trichinellida</taxon>
        <taxon>Trichinellidae</taxon>
        <taxon>Trichinella</taxon>
    </lineage>
</organism>
<evidence type="ECO:0000313" key="2">
    <source>
        <dbReference type="Proteomes" id="UP000054805"/>
    </source>
</evidence>
<reference evidence="1 2" key="1">
    <citation type="submission" date="2015-01" db="EMBL/GenBank/DDBJ databases">
        <title>Evolution of Trichinella species and genotypes.</title>
        <authorList>
            <person name="Korhonen P.K."/>
            <person name="Edoardo P."/>
            <person name="Giuseppe L.R."/>
            <person name="Gasser R.B."/>
        </authorList>
    </citation>
    <scope>NUCLEOTIDE SEQUENCE [LARGE SCALE GENOMIC DNA]</scope>
    <source>
        <strain evidence="1">ISS588</strain>
    </source>
</reference>
<name>A0A0V1J5W9_TRIPS</name>
<comment type="caution">
    <text evidence="1">The sequence shown here is derived from an EMBL/GenBank/DDBJ whole genome shotgun (WGS) entry which is preliminary data.</text>
</comment>
<sequence length="60" mass="6756">MLDVCSKKAKTVLKDSALMLLHGIHFPNTFTIIQRLRHVSKIASTSGIYFYSDSANQNFP</sequence>
<keyword evidence="2" id="KW-1185">Reference proteome</keyword>
<dbReference type="AlphaFoldDB" id="A0A0V1J5W9"/>
<accession>A0A0V1J5W9</accession>